<evidence type="ECO:0000313" key="3">
    <source>
        <dbReference type="Proteomes" id="UP000600101"/>
    </source>
</evidence>
<evidence type="ECO:0000259" key="1">
    <source>
        <dbReference type="Pfam" id="PF01610"/>
    </source>
</evidence>
<evidence type="ECO:0000313" key="2">
    <source>
        <dbReference type="EMBL" id="MBC4019119.1"/>
    </source>
</evidence>
<reference evidence="2" key="1">
    <citation type="submission" date="2020-08" db="EMBL/GenBank/DDBJ databases">
        <authorList>
            <person name="Hu Y."/>
            <person name="Nguyen S.V."/>
            <person name="Li F."/>
            <person name="Fanning S."/>
        </authorList>
    </citation>
    <scope>NUCLEOTIDE SEQUENCE</scope>
    <source>
        <strain evidence="2">SYSU D8009</strain>
    </source>
</reference>
<dbReference type="InterPro" id="IPR002560">
    <property type="entry name" value="Transposase_DDE"/>
</dbReference>
<feature type="domain" description="Transposase IS204/IS1001/IS1096/IS1165 DDE" evidence="1">
    <location>
        <begin position="7"/>
        <end position="115"/>
    </location>
</feature>
<dbReference type="PANTHER" id="PTHR33498">
    <property type="entry name" value="TRANSPOSASE FOR INSERTION SEQUENCE ELEMENT IS1557"/>
    <property type="match status" value="1"/>
</dbReference>
<proteinExistence type="predicted"/>
<dbReference type="PANTHER" id="PTHR33498:SF1">
    <property type="entry name" value="TRANSPOSASE FOR INSERTION SEQUENCE ELEMENT IS1557"/>
    <property type="match status" value="1"/>
</dbReference>
<gene>
    <name evidence="2" type="ORF">H7965_28185</name>
</gene>
<accession>A0A9X0UFQ5</accession>
<dbReference type="Pfam" id="PF01610">
    <property type="entry name" value="DDE_Tnp_ISL3"/>
    <property type="match status" value="1"/>
</dbReference>
<sequence length="119" mass="13327">MLTAFPATLDVAERRYLDRLLAVSPSLALARDLALRFAAMVREQQEGELDRWLADAESSELRSFATGLRQDEAAVRAALVLPWSNGQTEGQITRLKLVKRQMFGHAKHDLLRARVLQAA</sequence>
<name>A0A9X0UFQ5_9PROT</name>
<keyword evidence="3" id="KW-1185">Reference proteome</keyword>
<protein>
    <submittedName>
        <fullName evidence="2">Transposase</fullName>
    </submittedName>
</protein>
<dbReference type="InterPro" id="IPR047951">
    <property type="entry name" value="Transpos_ISL3"/>
</dbReference>
<comment type="caution">
    <text evidence="2">The sequence shown here is derived from an EMBL/GenBank/DDBJ whole genome shotgun (WGS) entry which is preliminary data.</text>
</comment>
<dbReference type="EMBL" id="JACOMF010000121">
    <property type="protein sequence ID" value="MBC4019119.1"/>
    <property type="molecule type" value="Genomic_DNA"/>
</dbReference>
<dbReference type="Proteomes" id="UP000600101">
    <property type="component" value="Unassembled WGS sequence"/>
</dbReference>
<organism evidence="2 3">
    <name type="scientific">Siccirubricoccus deserti</name>
    <dbReference type="NCBI Taxonomy" id="2013562"/>
    <lineage>
        <taxon>Bacteria</taxon>
        <taxon>Pseudomonadati</taxon>
        <taxon>Pseudomonadota</taxon>
        <taxon>Alphaproteobacteria</taxon>
        <taxon>Acetobacterales</taxon>
        <taxon>Roseomonadaceae</taxon>
        <taxon>Siccirubricoccus</taxon>
    </lineage>
</organism>
<dbReference type="RefSeq" id="WP_186773850.1">
    <property type="nucleotide sequence ID" value="NZ_JACOMF010000121.1"/>
</dbReference>
<dbReference type="AlphaFoldDB" id="A0A9X0UFQ5"/>